<keyword evidence="5 6" id="KW-0472">Membrane</keyword>
<evidence type="ECO:0000313" key="8">
    <source>
        <dbReference type="Proteomes" id="UP000053095"/>
    </source>
</evidence>
<dbReference type="PANTHER" id="PTHR19432">
    <property type="entry name" value="SUGAR TRANSPORTER"/>
    <property type="match status" value="1"/>
</dbReference>
<dbReference type="InterPro" id="IPR036259">
    <property type="entry name" value="MFS_trans_sf"/>
</dbReference>
<evidence type="ECO:0000256" key="5">
    <source>
        <dbReference type="ARBA" id="ARBA00023136"/>
    </source>
</evidence>
<accession>A0A0B8MXQ4</accession>
<evidence type="ECO:0000256" key="1">
    <source>
        <dbReference type="ARBA" id="ARBA00004141"/>
    </source>
</evidence>
<sequence length="583" mass="64065">MVDADVMVVRRTPPAAPDATAELRYEAEPLIAEEWGNETASVLSDRDDTSQVSQSSWYLFILTFGMGGLQVIWSVQHANGSPYLLSLGMSKALLAWVWVAGPLTGTVVQPYIGIRSDNCRSRWGRRKPFIAIGGATTVICLLALAWVRELTGNIFAVFGADQKSDTAKSASIIGAIILMYCHDFGINTVQAAMRAYIVDNAPWHQQKTANAWASRVSEAASIISYALGYMNLPEIFPILGKTQFQVISVIGSFCLIGSLLVSCIFIKEHRTYDQQMTATKLSTLNSFGMIWRSARYLPPQIKKVFAIQFASWFGWFPFLFYITTYIGQLYVNPIFDKHPGLSNGEIDKTWAKATRIATSAYFLNAVVAFVGSLVLPLLVVAPSQKALEALTNDSPLESPRPTSSYGTILQSLRVLGKLQLPGLTLRRLWLLSHFLFAVSMFSTVFISSPGTAAFMTAVVGVPWMITSWAPYAFIATELAQHNAGLTNSRESIDDSIRRSNRLYDEHENTNGIGEAGVVLGLHNVFISFPQMVSSLLSSVIFKALQKPRGEPFDNSVAWVMRFGGCAAVVAGFLTMPLQDQTAE</sequence>
<dbReference type="PANTHER" id="PTHR19432:SF35">
    <property type="entry name" value="SOLUTE CARRIER FAMILY 45 MEMBER 3 ISOFORM X1"/>
    <property type="match status" value="1"/>
</dbReference>
<feature type="transmembrane region" description="Helical" evidence="6">
    <location>
        <begin position="93"/>
        <end position="114"/>
    </location>
</feature>
<dbReference type="GO" id="GO:0005886">
    <property type="term" value="C:plasma membrane"/>
    <property type="evidence" value="ECO:0007669"/>
    <property type="project" value="TreeGrafter"/>
</dbReference>
<organism evidence="7 8">
    <name type="scientific">Talaromyces pinophilus</name>
    <name type="common">Penicillium pinophilum</name>
    <dbReference type="NCBI Taxonomy" id="128442"/>
    <lineage>
        <taxon>Eukaryota</taxon>
        <taxon>Fungi</taxon>
        <taxon>Dikarya</taxon>
        <taxon>Ascomycota</taxon>
        <taxon>Pezizomycotina</taxon>
        <taxon>Eurotiomycetes</taxon>
        <taxon>Eurotiomycetidae</taxon>
        <taxon>Eurotiales</taxon>
        <taxon>Trichocomaceae</taxon>
        <taxon>Talaromyces</taxon>
        <taxon>Talaromyces sect. Talaromyces</taxon>
    </lineage>
</organism>
<keyword evidence="4 6" id="KW-1133">Transmembrane helix</keyword>
<dbReference type="SUPFAM" id="SSF103473">
    <property type="entry name" value="MFS general substrate transporter"/>
    <property type="match status" value="1"/>
</dbReference>
<comment type="subcellular location">
    <subcellularLocation>
        <location evidence="1">Membrane</location>
        <topology evidence="1">Multi-pass membrane protein</topology>
    </subcellularLocation>
</comment>
<reference evidence="8" key="1">
    <citation type="journal article" date="2015" name="Genome Announc.">
        <title>Draft genome sequence of Talaromyces cellulolyticus strain Y-94, a source of lignocellulosic biomass-degrading enzymes.</title>
        <authorList>
            <person name="Fujii T."/>
            <person name="Koike H."/>
            <person name="Sawayama S."/>
            <person name="Yano S."/>
            <person name="Inoue H."/>
        </authorList>
    </citation>
    <scope>NUCLEOTIDE SEQUENCE [LARGE SCALE GENOMIC DNA]</scope>
    <source>
        <strain evidence="8">Y-94</strain>
    </source>
</reference>
<protein>
    <recommendedName>
        <fullName evidence="9">Sucrose transporter</fullName>
    </recommendedName>
</protein>
<evidence type="ECO:0000256" key="2">
    <source>
        <dbReference type="ARBA" id="ARBA00022448"/>
    </source>
</evidence>
<name>A0A0B8MXQ4_TALPI</name>
<keyword evidence="2" id="KW-0813">Transport</keyword>
<feature type="transmembrane region" description="Helical" evidence="6">
    <location>
        <begin position="360"/>
        <end position="381"/>
    </location>
</feature>
<dbReference type="AlphaFoldDB" id="A0A0B8MXQ4"/>
<proteinExistence type="predicted"/>
<evidence type="ECO:0000256" key="4">
    <source>
        <dbReference type="ARBA" id="ARBA00022989"/>
    </source>
</evidence>
<dbReference type="Gene3D" id="1.20.1250.20">
    <property type="entry name" value="MFS general substrate transporter like domains"/>
    <property type="match status" value="1"/>
</dbReference>
<dbReference type="EMBL" id="DF933819">
    <property type="protein sequence ID" value="GAM37275.1"/>
    <property type="molecule type" value="Genomic_DNA"/>
</dbReference>
<keyword evidence="3 6" id="KW-0812">Transmembrane</keyword>
<keyword evidence="8" id="KW-1185">Reference proteome</keyword>
<dbReference type="Proteomes" id="UP000053095">
    <property type="component" value="Unassembled WGS sequence"/>
</dbReference>
<evidence type="ECO:0000256" key="6">
    <source>
        <dbReference type="SAM" id="Phobius"/>
    </source>
</evidence>
<gene>
    <name evidence="7" type="ORF">TCE0_023r07064</name>
</gene>
<evidence type="ECO:0008006" key="9">
    <source>
        <dbReference type="Google" id="ProtNLM"/>
    </source>
</evidence>
<feature type="transmembrane region" description="Helical" evidence="6">
    <location>
        <begin position="428"/>
        <end position="446"/>
    </location>
</feature>
<feature type="transmembrane region" description="Helical" evidence="6">
    <location>
        <begin position="452"/>
        <end position="474"/>
    </location>
</feature>
<feature type="transmembrane region" description="Helical" evidence="6">
    <location>
        <begin position="129"/>
        <end position="147"/>
    </location>
</feature>
<feature type="transmembrane region" description="Helical" evidence="6">
    <location>
        <begin position="56"/>
        <end position="73"/>
    </location>
</feature>
<feature type="transmembrane region" description="Helical" evidence="6">
    <location>
        <begin position="246"/>
        <end position="266"/>
    </location>
</feature>
<feature type="transmembrane region" description="Helical" evidence="6">
    <location>
        <begin position="304"/>
        <end position="326"/>
    </location>
</feature>
<evidence type="ECO:0000313" key="7">
    <source>
        <dbReference type="EMBL" id="GAM37275.1"/>
    </source>
</evidence>
<dbReference type="Pfam" id="PF13347">
    <property type="entry name" value="MFS_2"/>
    <property type="match status" value="1"/>
</dbReference>
<evidence type="ECO:0000256" key="3">
    <source>
        <dbReference type="ARBA" id="ARBA00022692"/>
    </source>
</evidence>
<dbReference type="GO" id="GO:0008506">
    <property type="term" value="F:sucrose:proton symporter activity"/>
    <property type="evidence" value="ECO:0007669"/>
    <property type="project" value="TreeGrafter"/>
</dbReference>